<dbReference type="Proteomes" id="UP000813444">
    <property type="component" value="Unassembled WGS sequence"/>
</dbReference>
<keyword evidence="1" id="KW-0812">Transmembrane</keyword>
<reference evidence="2" key="1">
    <citation type="journal article" date="2021" name="Nat. Commun.">
        <title>Genetic determinants of endophytism in the Arabidopsis root mycobiome.</title>
        <authorList>
            <person name="Mesny F."/>
            <person name="Miyauchi S."/>
            <person name="Thiergart T."/>
            <person name="Pickel B."/>
            <person name="Atanasova L."/>
            <person name="Karlsson M."/>
            <person name="Huettel B."/>
            <person name="Barry K.W."/>
            <person name="Haridas S."/>
            <person name="Chen C."/>
            <person name="Bauer D."/>
            <person name="Andreopoulos W."/>
            <person name="Pangilinan J."/>
            <person name="LaButti K."/>
            <person name="Riley R."/>
            <person name="Lipzen A."/>
            <person name="Clum A."/>
            <person name="Drula E."/>
            <person name="Henrissat B."/>
            <person name="Kohler A."/>
            <person name="Grigoriev I.V."/>
            <person name="Martin F.M."/>
            <person name="Hacquard S."/>
        </authorList>
    </citation>
    <scope>NUCLEOTIDE SEQUENCE</scope>
    <source>
        <strain evidence="2">MPI-CAGE-CH-0235</strain>
    </source>
</reference>
<evidence type="ECO:0000256" key="1">
    <source>
        <dbReference type="SAM" id="Phobius"/>
    </source>
</evidence>
<keyword evidence="1" id="KW-0472">Membrane</keyword>
<keyword evidence="3" id="KW-1185">Reference proteome</keyword>
<comment type="caution">
    <text evidence="2">The sequence shown here is derived from an EMBL/GenBank/DDBJ whole genome shotgun (WGS) entry which is preliminary data.</text>
</comment>
<keyword evidence="1" id="KW-1133">Transmembrane helix</keyword>
<proteinExistence type="predicted"/>
<dbReference type="Pfam" id="PF11915">
    <property type="entry name" value="DUF3433"/>
    <property type="match status" value="1"/>
</dbReference>
<protein>
    <submittedName>
        <fullName evidence="2">Uncharacterized protein</fullName>
    </submittedName>
</protein>
<evidence type="ECO:0000313" key="3">
    <source>
        <dbReference type="Proteomes" id="UP000813444"/>
    </source>
</evidence>
<feature type="transmembrane region" description="Helical" evidence="1">
    <location>
        <begin position="449"/>
        <end position="473"/>
    </location>
</feature>
<dbReference type="OrthoDB" id="5332281at2759"/>
<dbReference type="AlphaFoldDB" id="A0A8K0SIV8"/>
<sequence>MSTLKVSQSQDGIANIDADPSLWRVLPALSLLIVAQYTASSDMAMRDLAALSEISARPCDSRHLDVSLSDMVGVRALQHALASNHHGVSLSLGLALLSGFLVTLSSLLFTSELVLETRETLLEQSSWFTSSTPFESSDGIERERRHSDRNRLVSLLFMKDVSNLTYPQHTYAELVFPTLDVGWAKGATLQATIPAAKIKPTCVRLPRHLFLMDESLRLSMNHTCANGSAISMTDRTDYTETTAHSYFGAALDLYSECPTKSDVQNPFWRTEIYAWGHIPSSATHRSYVNHLSFWQCNYSWVKVSTEAELIWADNHFLINHTKPPVPVSLDQPWSPQFSVPDFTLNSAFPIPPTEDPLNGTRLSGAFYYMLEPYGQWTVEDFGQVHLEARILEALHRNYALISAQLANTEHRLGIHEASVTNPTHHGKLDPVKATIINSGRHRLVQNETVTYIIVGILSACFAMNATALVSALIRTRFSGRMKWLIDMELQGLAPRGFNSVAMVQALTHYSNFKDYMPEDIHNMSVDELYQHLSHCRFRLGWFGRHWIQDKYFTIGVLGDPDFQFEGGKT</sequence>
<dbReference type="InterPro" id="IPR021840">
    <property type="entry name" value="DUF3433"/>
</dbReference>
<accession>A0A8K0SIV8</accession>
<name>A0A8K0SIV8_9HYPO</name>
<evidence type="ECO:0000313" key="2">
    <source>
        <dbReference type="EMBL" id="KAH7309226.1"/>
    </source>
</evidence>
<dbReference type="EMBL" id="JAGPNK010000014">
    <property type="protein sequence ID" value="KAH7309226.1"/>
    <property type="molecule type" value="Genomic_DNA"/>
</dbReference>
<gene>
    <name evidence="2" type="ORF">B0I35DRAFT_360183</name>
</gene>
<organism evidence="2 3">
    <name type="scientific">Stachybotrys elegans</name>
    <dbReference type="NCBI Taxonomy" id="80388"/>
    <lineage>
        <taxon>Eukaryota</taxon>
        <taxon>Fungi</taxon>
        <taxon>Dikarya</taxon>
        <taxon>Ascomycota</taxon>
        <taxon>Pezizomycotina</taxon>
        <taxon>Sordariomycetes</taxon>
        <taxon>Hypocreomycetidae</taxon>
        <taxon>Hypocreales</taxon>
        <taxon>Stachybotryaceae</taxon>
        <taxon>Stachybotrys</taxon>
    </lineage>
</organism>